<feature type="compositionally biased region" description="Low complexity" evidence="1">
    <location>
        <begin position="113"/>
        <end position="132"/>
    </location>
</feature>
<dbReference type="Proteomes" id="UP000011885">
    <property type="component" value="Unassembled WGS sequence"/>
</dbReference>
<gene>
    <name evidence="2" type="ORF">RSSM_03913</name>
</gene>
<keyword evidence="3" id="KW-1185">Reference proteome</keyword>
<reference evidence="2 3" key="1">
    <citation type="journal article" date="2013" name="Mar. Genomics">
        <title>Expression of sulfatases in Rhodopirellula baltica and the diversity of sulfatases in the genus Rhodopirellula.</title>
        <authorList>
            <person name="Wegner C.E."/>
            <person name="Richter-Heitmann T."/>
            <person name="Klindworth A."/>
            <person name="Klockow C."/>
            <person name="Richter M."/>
            <person name="Achstetter T."/>
            <person name="Glockner F.O."/>
            <person name="Harder J."/>
        </authorList>
    </citation>
    <scope>NUCLEOTIDE SEQUENCE [LARGE SCALE GENOMIC DNA]</scope>
    <source>
        <strain evidence="2 3">SM41</strain>
    </source>
</reference>
<dbReference type="PATRIC" id="fig|1263870.3.peg.4146"/>
<evidence type="ECO:0000313" key="2">
    <source>
        <dbReference type="EMBL" id="EMI54651.1"/>
    </source>
</evidence>
<proteinExistence type="predicted"/>
<evidence type="ECO:0000256" key="1">
    <source>
        <dbReference type="SAM" id="MobiDB-lite"/>
    </source>
</evidence>
<protein>
    <submittedName>
        <fullName evidence="2">Uncharacterized protein</fullName>
    </submittedName>
</protein>
<dbReference type="AlphaFoldDB" id="M5U9W9"/>
<sequence>MLCDFCHQREAVVHRFRVLEGFASLCEPCFRYSIDPQKHLSSEGDFCLVTDAKIDNFQQSSQPQKSAGIGDDDARPIEEPNDMTDSNKTTKRTSKSTTKSDVGSLPGMENEVPAADNAPPNKPPADVSVAATPEPPDPPRVVDPFDPAALRINPNTASGAIGVKRKLVTLKVGKPDKMEFCRVHPSEEYRIDTAIVEDKANRESYLVAPALWPELPDFITLVRLCVAVNRHGTTFLWPAKLPDPNGRPMDWHTSMLEAQELATKSWVRVQADMTAGSYAVFEATGNLPDPEWPELAMGDLLKLAFKTRFIDSMNHPFLLELFGAA</sequence>
<comment type="caution">
    <text evidence="2">The sequence shown here is derived from an EMBL/GenBank/DDBJ whole genome shotgun (WGS) entry which is preliminary data.</text>
</comment>
<name>M5U9W9_9BACT</name>
<dbReference type="EMBL" id="ANOH01000267">
    <property type="protein sequence ID" value="EMI54651.1"/>
    <property type="molecule type" value="Genomic_DNA"/>
</dbReference>
<feature type="region of interest" description="Disordered" evidence="1">
    <location>
        <begin position="58"/>
        <end position="139"/>
    </location>
</feature>
<accession>M5U9W9</accession>
<organism evidence="2 3">
    <name type="scientific">Rhodopirellula sallentina SM41</name>
    <dbReference type="NCBI Taxonomy" id="1263870"/>
    <lineage>
        <taxon>Bacteria</taxon>
        <taxon>Pseudomonadati</taxon>
        <taxon>Planctomycetota</taxon>
        <taxon>Planctomycetia</taxon>
        <taxon>Pirellulales</taxon>
        <taxon>Pirellulaceae</taxon>
        <taxon>Rhodopirellula</taxon>
    </lineage>
</organism>
<evidence type="ECO:0000313" key="3">
    <source>
        <dbReference type="Proteomes" id="UP000011885"/>
    </source>
</evidence>